<evidence type="ECO:0000256" key="4">
    <source>
        <dbReference type="PIRSR" id="PIRSR620019-2"/>
    </source>
</evidence>
<feature type="site" description="Increases basicity of active site His" evidence="3">
    <location>
        <position position="143"/>
    </location>
</feature>
<dbReference type="Gene3D" id="2.160.10.10">
    <property type="entry name" value="Hexapeptide repeat proteins"/>
    <property type="match status" value="1"/>
</dbReference>
<organism evidence="6 7">
    <name type="scientific">Leekyejoonella antrihumi</name>
    <dbReference type="NCBI Taxonomy" id="1660198"/>
    <lineage>
        <taxon>Bacteria</taxon>
        <taxon>Bacillati</taxon>
        <taxon>Actinomycetota</taxon>
        <taxon>Actinomycetes</taxon>
        <taxon>Micrococcales</taxon>
        <taxon>Dermacoccaceae</taxon>
        <taxon>Leekyejoonella</taxon>
    </lineage>
</organism>
<evidence type="ECO:0000313" key="7">
    <source>
        <dbReference type="Proteomes" id="UP000320244"/>
    </source>
</evidence>
<dbReference type="InterPro" id="IPR041561">
    <property type="entry name" value="PglD_N"/>
</dbReference>
<reference evidence="6 7" key="1">
    <citation type="submission" date="2019-05" db="EMBL/GenBank/DDBJ databases">
        <authorList>
            <person name="Lee S.D."/>
        </authorList>
    </citation>
    <scope>NUCLEOTIDE SEQUENCE [LARGE SCALE GENOMIC DNA]</scope>
    <source>
        <strain evidence="6 7">C5-26</strain>
    </source>
</reference>
<evidence type="ECO:0000256" key="2">
    <source>
        <dbReference type="ARBA" id="ARBA00022737"/>
    </source>
</evidence>
<dbReference type="InterPro" id="IPR011004">
    <property type="entry name" value="Trimer_LpxA-like_sf"/>
</dbReference>
<dbReference type="OrthoDB" id="708224at2"/>
<dbReference type="PROSITE" id="PS00101">
    <property type="entry name" value="HEXAPEP_TRANSFERASES"/>
    <property type="match status" value="1"/>
</dbReference>
<dbReference type="InterPro" id="IPR020019">
    <property type="entry name" value="AcTrfase_PglD-like"/>
</dbReference>
<sequence>MQRLYIVGCGGFGREVHDIVNAENEVSPTWEFAGYIDDTPSEENLRLVSRRGAQVVGGIAHALELQPAHFVIGIGTGRIRESVATRLEAAGWMSAVLVHPAASLGADVELGPGSVICAGARLTTNITLGHHVHININSTVGHDSTFDSYATVNPLAAISGGVSVGERSMVGTHAAILQNLNVGVDSIVGAGSLVTKSVPDNTVVKGVPAR</sequence>
<name>A0A563E0S0_9MICO</name>
<dbReference type="AlphaFoldDB" id="A0A563E0S0"/>
<dbReference type="Proteomes" id="UP000320244">
    <property type="component" value="Unassembled WGS sequence"/>
</dbReference>
<dbReference type="SUPFAM" id="SSF51161">
    <property type="entry name" value="Trimeric LpxA-like enzymes"/>
    <property type="match status" value="1"/>
</dbReference>
<feature type="active site" description="Proton acceptor" evidence="3">
    <location>
        <position position="142"/>
    </location>
</feature>
<dbReference type="Pfam" id="PF17836">
    <property type="entry name" value="PglD_N"/>
    <property type="match status" value="1"/>
</dbReference>
<dbReference type="EMBL" id="VCQV01000015">
    <property type="protein sequence ID" value="TWP35985.1"/>
    <property type="molecule type" value="Genomic_DNA"/>
</dbReference>
<dbReference type="InterPro" id="IPR018357">
    <property type="entry name" value="Hexapep_transf_CS"/>
</dbReference>
<evidence type="ECO:0000256" key="1">
    <source>
        <dbReference type="ARBA" id="ARBA00022679"/>
    </source>
</evidence>
<dbReference type="InterPro" id="IPR050179">
    <property type="entry name" value="Trans_hexapeptide_repeat"/>
</dbReference>
<dbReference type="PANTHER" id="PTHR43300:SF7">
    <property type="entry name" value="UDP-N-ACETYLBACILLOSAMINE N-ACETYLTRANSFERASE"/>
    <property type="match status" value="1"/>
</dbReference>
<dbReference type="PANTHER" id="PTHR43300">
    <property type="entry name" value="ACETYLTRANSFERASE"/>
    <property type="match status" value="1"/>
</dbReference>
<accession>A0A563E0S0</accession>
<evidence type="ECO:0000259" key="5">
    <source>
        <dbReference type="Pfam" id="PF17836"/>
    </source>
</evidence>
<keyword evidence="7" id="KW-1185">Reference proteome</keyword>
<reference evidence="6 7" key="2">
    <citation type="submission" date="2019-08" db="EMBL/GenBank/DDBJ databases">
        <title>Jejuicoccus antrihumi gen. nov., sp. nov., a new member of the family Dermacoccaceae isolated from a cave.</title>
        <authorList>
            <person name="Schumann P."/>
            <person name="Kim I.S."/>
        </authorList>
    </citation>
    <scope>NUCLEOTIDE SEQUENCE [LARGE SCALE GENOMIC DNA]</scope>
    <source>
        <strain evidence="6 7">C5-26</strain>
    </source>
</reference>
<comment type="caution">
    <text evidence="6">The sequence shown here is derived from an EMBL/GenBank/DDBJ whole genome shotgun (WGS) entry which is preliminary data.</text>
</comment>
<protein>
    <submittedName>
        <fullName evidence="6">Acetyltransferase</fullName>
    </submittedName>
</protein>
<dbReference type="GO" id="GO:0016740">
    <property type="term" value="F:transferase activity"/>
    <property type="evidence" value="ECO:0007669"/>
    <property type="project" value="UniProtKB-KW"/>
</dbReference>
<dbReference type="Gene3D" id="3.40.50.20">
    <property type="match status" value="1"/>
</dbReference>
<evidence type="ECO:0000256" key="3">
    <source>
        <dbReference type="PIRSR" id="PIRSR620019-1"/>
    </source>
</evidence>
<dbReference type="NCBIfam" id="TIGR03570">
    <property type="entry name" value="NeuD_NnaD"/>
    <property type="match status" value="1"/>
</dbReference>
<proteinExistence type="predicted"/>
<dbReference type="CDD" id="cd03360">
    <property type="entry name" value="LbH_AT_putative"/>
    <property type="match status" value="1"/>
</dbReference>
<feature type="domain" description="PglD N-terminal" evidence="5">
    <location>
        <begin position="3"/>
        <end position="87"/>
    </location>
</feature>
<gene>
    <name evidence="6" type="ORF">FGL98_11735</name>
</gene>
<evidence type="ECO:0000313" key="6">
    <source>
        <dbReference type="EMBL" id="TWP35985.1"/>
    </source>
</evidence>
<keyword evidence="1 6" id="KW-0808">Transferase</keyword>
<keyword evidence="2" id="KW-0677">Repeat</keyword>
<feature type="binding site" evidence="4">
    <location>
        <position position="75"/>
    </location>
    <ligand>
        <name>substrate</name>
    </ligand>
</feature>